<evidence type="ECO:0000256" key="1">
    <source>
        <dbReference type="ARBA" id="ARBA00022737"/>
    </source>
</evidence>
<dbReference type="SMART" id="SM00028">
    <property type="entry name" value="TPR"/>
    <property type="match status" value="6"/>
</dbReference>
<dbReference type="PANTHER" id="PTHR44943">
    <property type="entry name" value="CELLULOSE SYNTHASE OPERON PROTEIN C"/>
    <property type="match status" value="1"/>
</dbReference>
<accession>A0A7M2X2Z0</accession>
<feature type="transmembrane region" description="Helical" evidence="4">
    <location>
        <begin position="367"/>
        <end position="389"/>
    </location>
</feature>
<evidence type="ECO:0000256" key="3">
    <source>
        <dbReference type="PROSITE-ProRule" id="PRU00339"/>
    </source>
</evidence>
<dbReference type="InterPro" id="IPR051685">
    <property type="entry name" value="Ycf3/AcsC/BcsC/TPR_MFPF"/>
</dbReference>
<feature type="transmembrane region" description="Helical" evidence="4">
    <location>
        <begin position="274"/>
        <end position="296"/>
    </location>
</feature>
<keyword evidence="4" id="KW-0812">Transmembrane</keyword>
<keyword evidence="4" id="KW-1133">Transmembrane helix</keyword>
<evidence type="ECO:0000313" key="6">
    <source>
        <dbReference type="Proteomes" id="UP000593765"/>
    </source>
</evidence>
<reference evidence="5 6" key="1">
    <citation type="submission" date="2020-10" db="EMBL/GenBank/DDBJ databases">
        <title>Wide distribution of Phycisphaera-like planctomycetes from WD2101 soil group in peatlands and genome analysis of the first cultivated representative.</title>
        <authorList>
            <person name="Dedysh S.N."/>
            <person name="Beletsky A.V."/>
            <person name="Ivanova A."/>
            <person name="Kulichevskaya I.S."/>
            <person name="Suzina N.E."/>
            <person name="Philippov D.A."/>
            <person name="Rakitin A.L."/>
            <person name="Mardanov A.V."/>
            <person name="Ravin N.V."/>
        </authorList>
    </citation>
    <scope>NUCLEOTIDE SEQUENCE [LARGE SCALE GENOMIC DNA]</scope>
    <source>
        <strain evidence="5 6">M1803</strain>
    </source>
</reference>
<feature type="repeat" description="TPR" evidence="3">
    <location>
        <begin position="174"/>
        <end position="207"/>
    </location>
</feature>
<evidence type="ECO:0000256" key="2">
    <source>
        <dbReference type="ARBA" id="ARBA00022803"/>
    </source>
</evidence>
<proteinExistence type="predicted"/>
<keyword evidence="1" id="KW-0677">Repeat</keyword>
<dbReference type="EMBL" id="CP063458">
    <property type="protein sequence ID" value="QOV91989.1"/>
    <property type="molecule type" value="Genomic_DNA"/>
</dbReference>
<dbReference type="Gene3D" id="1.25.40.10">
    <property type="entry name" value="Tetratricopeptide repeat domain"/>
    <property type="match status" value="3"/>
</dbReference>
<name>A0A7M2X2Z0_9BACT</name>
<keyword evidence="6" id="KW-1185">Reference proteome</keyword>
<dbReference type="Pfam" id="PF13432">
    <property type="entry name" value="TPR_16"/>
    <property type="match status" value="2"/>
</dbReference>
<dbReference type="InterPro" id="IPR011990">
    <property type="entry name" value="TPR-like_helical_dom_sf"/>
</dbReference>
<evidence type="ECO:0000256" key="4">
    <source>
        <dbReference type="SAM" id="Phobius"/>
    </source>
</evidence>
<keyword evidence="4" id="KW-0472">Membrane</keyword>
<feature type="transmembrane region" description="Helical" evidence="4">
    <location>
        <begin position="231"/>
        <end position="254"/>
    </location>
</feature>
<sequence length="439" mass="47772">MNPTDIHHDRAMILFQQRRYDDAERELRSALGQQPHDPRLHAVLAMTLAHLDRFTDASAEADQAVGLGPDLAFAHFVRGLVLLMRHRHNEAEAPAMQAVALNPYDAEYHWLLGAIQFEQRKYAPALESADLGLSIDPEHAGCINLRAMTLVKLGRKDEAGQAIDAALAKDPENAHTHANRGWTLLHQGDHKKALEHFREALRLNPELEWARAGIVEALKAKNPIYRVLLRYFLWMGNLSPGAQWGIVIGGYLGFRALSSVAASNPTAATYIRPVLIAYVVFAVMTWLADPLFNLLLRLSKFGRYALSKRQTWASNVLGVLIGGCAASAIAGLATGNFAWFVLAIVLGGLTLPAAGCFRLARGWPTNVMIAGTGMLALAGLSAAGLSFVIEATPDPTNAAELTALSNLNGTFGSILNVFAFGIMISQFAFNYLRGIQPPK</sequence>
<dbReference type="KEGG" id="hbs:IPV69_11795"/>
<dbReference type="RefSeq" id="WP_206295312.1">
    <property type="nucleotide sequence ID" value="NZ_CP063458.1"/>
</dbReference>
<dbReference type="PROSITE" id="PS50293">
    <property type="entry name" value="TPR_REGION"/>
    <property type="match status" value="1"/>
</dbReference>
<organism evidence="5 6">
    <name type="scientific">Humisphaera borealis</name>
    <dbReference type="NCBI Taxonomy" id="2807512"/>
    <lineage>
        <taxon>Bacteria</taxon>
        <taxon>Pseudomonadati</taxon>
        <taxon>Planctomycetota</taxon>
        <taxon>Phycisphaerae</taxon>
        <taxon>Tepidisphaerales</taxon>
        <taxon>Tepidisphaeraceae</taxon>
        <taxon>Humisphaera</taxon>
    </lineage>
</organism>
<gene>
    <name evidence="5" type="ORF">IPV69_11795</name>
</gene>
<dbReference type="PANTHER" id="PTHR44943:SF8">
    <property type="entry name" value="TPR REPEAT-CONTAINING PROTEIN MJ0263"/>
    <property type="match status" value="1"/>
</dbReference>
<dbReference type="PROSITE" id="PS50005">
    <property type="entry name" value="TPR"/>
    <property type="match status" value="1"/>
</dbReference>
<feature type="transmembrane region" description="Helical" evidence="4">
    <location>
        <begin position="316"/>
        <end position="333"/>
    </location>
</feature>
<feature type="transmembrane region" description="Helical" evidence="4">
    <location>
        <begin position="409"/>
        <end position="432"/>
    </location>
</feature>
<dbReference type="Proteomes" id="UP000593765">
    <property type="component" value="Chromosome"/>
</dbReference>
<feature type="transmembrane region" description="Helical" evidence="4">
    <location>
        <begin position="339"/>
        <end position="360"/>
    </location>
</feature>
<keyword evidence="2 3" id="KW-0802">TPR repeat</keyword>
<dbReference type="InterPro" id="IPR019734">
    <property type="entry name" value="TPR_rpt"/>
</dbReference>
<dbReference type="AlphaFoldDB" id="A0A7M2X2Z0"/>
<dbReference type="SUPFAM" id="SSF48452">
    <property type="entry name" value="TPR-like"/>
    <property type="match status" value="1"/>
</dbReference>
<evidence type="ECO:0000313" key="5">
    <source>
        <dbReference type="EMBL" id="QOV91989.1"/>
    </source>
</evidence>
<protein>
    <submittedName>
        <fullName evidence="5">Tetratricopeptide repeat protein</fullName>
    </submittedName>
</protein>